<dbReference type="InterPro" id="IPR002321">
    <property type="entry name" value="Cyt_c_II"/>
</dbReference>
<feature type="binding site" description="covalent" evidence="7">
    <location>
        <position position="158"/>
    </location>
    <ligand>
        <name>heme c</name>
        <dbReference type="ChEBI" id="CHEBI:61717"/>
    </ligand>
</feature>
<evidence type="ECO:0000256" key="5">
    <source>
        <dbReference type="ARBA" id="ARBA00023004"/>
    </source>
</evidence>
<evidence type="ECO:0000256" key="4">
    <source>
        <dbReference type="ARBA" id="ARBA00022982"/>
    </source>
</evidence>
<keyword evidence="3 6" id="KW-0479">Metal-binding</keyword>
<feature type="chain" id="PRO_5026899876" evidence="8">
    <location>
        <begin position="29"/>
        <end position="165"/>
    </location>
</feature>
<dbReference type="Gene3D" id="1.20.120.10">
    <property type="entry name" value="Cytochrome c/b562"/>
    <property type="match status" value="1"/>
</dbReference>
<dbReference type="GO" id="GO:0042597">
    <property type="term" value="C:periplasmic space"/>
    <property type="evidence" value="ECO:0007669"/>
    <property type="project" value="InterPro"/>
</dbReference>
<dbReference type="PRINTS" id="PR00608">
    <property type="entry name" value="CYTCHROMECII"/>
</dbReference>
<evidence type="ECO:0000256" key="3">
    <source>
        <dbReference type="ARBA" id="ARBA00022723"/>
    </source>
</evidence>
<proteinExistence type="predicted"/>
<feature type="binding site" description="axial binding residue" evidence="6">
    <location>
        <position position="159"/>
    </location>
    <ligand>
        <name>heme c</name>
        <dbReference type="ChEBI" id="CHEBI:61717"/>
    </ligand>
    <ligandPart>
        <name>Fe</name>
        <dbReference type="ChEBI" id="CHEBI:18248"/>
    </ligandPart>
</feature>
<dbReference type="RefSeq" id="WP_163112778.1">
    <property type="nucleotide sequence ID" value="NZ_JAAAWP010000015.1"/>
</dbReference>
<sequence length="165" mass="17498">MKLINKAIIAAAVGVALSNVAILNQAVAAEVKPAMSEKHAKAATKYRQSVFQLVRSNMGPLGGMAKGALPFDESVMQTNAVRLEQLATMMGDYLSVDTREYNVETGAKDAIWENFSDVETKVAALKTAAQGLQAALDAGDKSAYRGAIGKIGASCKSCHDDYKKD</sequence>
<keyword evidence="1" id="KW-0813">Transport</keyword>
<dbReference type="InterPro" id="IPR010980">
    <property type="entry name" value="Cyt_c/b562"/>
</dbReference>
<reference evidence="9 10" key="1">
    <citation type="submission" date="2020-01" db="EMBL/GenBank/DDBJ databases">
        <title>Genomes of bacteria type strains.</title>
        <authorList>
            <person name="Chen J."/>
            <person name="Zhu S."/>
            <person name="Yang J."/>
        </authorList>
    </citation>
    <scope>NUCLEOTIDE SEQUENCE [LARGE SCALE GENOMIC DNA]</scope>
    <source>
        <strain evidence="9 10">LMG 22958</strain>
    </source>
</reference>
<feature type="signal peptide" evidence="8">
    <location>
        <begin position="1"/>
        <end position="28"/>
    </location>
</feature>
<accession>A0A6L9MYQ4</accession>
<dbReference type="PROSITE" id="PS51009">
    <property type="entry name" value="CYTCII"/>
    <property type="match status" value="1"/>
</dbReference>
<dbReference type="InterPro" id="IPR015984">
    <property type="entry name" value="Cyt_c_prime_subgr"/>
</dbReference>
<dbReference type="GO" id="GO:0009055">
    <property type="term" value="F:electron transfer activity"/>
    <property type="evidence" value="ECO:0007669"/>
    <property type="project" value="InterPro"/>
</dbReference>
<gene>
    <name evidence="9" type="ORF">GTW09_16695</name>
</gene>
<dbReference type="SUPFAM" id="SSF47175">
    <property type="entry name" value="Cytochromes"/>
    <property type="match status" value="1"/>
</dbReference>
<protein>
    <submittedName>
        <fullName evidence="9">Cytochrome c</fullName>
    </submittedName>
</protein>
<evidence type="ECO:0000256" key="8">
    <source>
        <dbReference type="SAM" id="SignalP"/>
    </source>
</evidence>
<keyword evidence="4" id="KW-0249">Electron transport</keyword>
<feature type="binding site" description="covalent" evidence="7">
    <location>
        <position position="155"/>
    </location>
    <ligand>
        <name>heme c</name>
        <dbReference type="ChEBI" id="CHEBI:61717"/>
    </ligand>
</feature>
<dbReference type="AlphaFoldDB" id="A0A6L9MYQ4"/>
<evidence type="ECO:0000313" key="9">
    <source>
        <dbReference type="EMBL" id="NDW23155.1"/>
    </source>
</evidence>
<dbReference type="GO" id="GO:0022900">
    <property type="term" value="P:electron transport chain"/>
    <property type="evidence" value="ECO:0007669"/>
    <property type="project" value="InterPro"/>
</dbReference>
<dbReference type="Pfam" id="PF01322">
    <property type="entry name" value="Cytochrom_C_2"/>
    <property type="match status" value="1"/>
</dbReference>
<dbReference type="GO" id="GO:0020037">
    <property type="term" value="F:heme binding"/>
    <property type="evidence" value="ECO:0007669"/>
    <property type="project" value="InterPro"/>
</dbReference>
<dbReference type="InterPro" id="IPR012127">
    <property type="entry name" value="Cyt_c_prime"/>
</dbReference>
<evidence type="ECO:0000256" key="6">
    <source>
        <dbReference type="PIRSR" id="PIRSR000027-1"/>
    </source>
</evidence>
<comment type="PTM">
    <text evidence="7">Binds 1 heme group per subunit.</text>
</comment>
<evidence type="ECO:0000256" key="2">
    <source>
        <dbReference type="ARBA" id="ARBA00022617"/>
    </source>
</evidence>
<evidence type="ECO:0000256" key="1">
    <source>
        <dbReference type="ARBA" id="ARBA00022448"/>
    </source>
</evidence>
<dbReference type="PIRSF" id="PIRSF000027">
    <property type="entry name" value="Cytc_c_prime"/>
    <property type="match status" value="1"/>
</dbReference>
<dbReference type="Proteomes" id="UP000478837">
    <property type="component" value="Unassembled WGS sequence"/>
</dbReference>
<keyword evidence="2 7" id="KW-0349">Heme</keyword>
<evidence type="ECO:0000313" key="10">
    <source>
        <dbReference type="Proteomes" id="UP000478837"/>
    </source>
</evidence>
<organism evidence="9 10">
    <name type="scientific">Alteromonas hispanica</name>
    <dbReference type="NCBI Taxonomy" id="315421"/>
    <lineage>
        <taxon>Bacteria</taxon>
        <taxon>Pseudomonadati</taxon>
        <taxon>Pseudomonadota</taxon>
        <taxon>Gammaproteobacteria</taxon>
        <taxon>Alteromonadales</taxon>
        <taxon>Alteromonadaceae</taxon>
        <taxon>Alteromonas/Salinimonas group</taxon>
        <taxon>Alteromonas</taxon>
    </lineage>
</organism>
<comment type="caution">
    <text evidence="9">The sequence shown here is derived from an EMBL/GenBank/DDBJ whole genome shotgun (WGS) entry which is preliminary data.</text>
</comment>
<dbReference type="EMBL" id="JAAAWP010000015">
    <property type="protein sequence ID" value="NDW23155.1"/>
    <property type="molecule type" value="Genomic_DNA"/>
</dbReference>
<keyword evidence="8" id="KW-0732">Signal</keyword>
<name>A0A6L9MYQ4_9ALTE</name>
<keyword evidence="5 6" id="KW-0408">Iron</keyword>
<keyword evidence="10" id="KW-1185">Reference proteome</keyword>
<evidence type="ECO:0000256" key="7">
    <source>
        <dbReference type="PIRSR" id="PIRSR000027-2"/>
    </source>
</evidence>
<dbReference type="GO" id="GO:0005506">
    <property type="term" value="F:iron ion binding"/>
    <property type="evidence" value="ECO:0007669"/>
    <property type="project" value="InterPro"/>
</dbReference>